<dbReference type="OrthoDB" id="25954at2"/>
<reference evidence="1 2" key="1">
    <citation type="submission" date="2018-07" db="EMBL/GenBank/DDBJ databases">
        <title>Complete genome sequence of Flavobacterium arcticum type strain SM1502T.</title>
        <authorList>
            <person name="Li Y."/>
            <person name="Li D.-D."/>
        </authorList>
    </citation>
    <scope>NUCLEOTIDE SEQUENCE [LARGE SCALE GENOMIC DNA]</scope>
    <source>
        <strain evidence="1 2">SM1502</strain>
    </source>
</reference>
<dbReference type="InterPro" id="IPR012292">
    <property type="entry name" value="Globin/Proto"/>
</dbReference>
<dbReference type="InterPro" id="IPR009050">
    <property type="entry name" value="Globin-like_sf"/>
</dbReference>
<dbReference type="RefSeq" id="WP_114676788.1">
    <property type="nucleotide sequence ID" value="NZ_CP031188.1"/>
</dbReference>
<protein>
    <submittedName>
        <fullName evidence="1">Group III truncated hemoglobin</fullName>
    </submittedName>
</protein>
<dbReference type="AlphaFoldDB" id="A0A345H8W5"/>
<dbReference type="EMBL" id="CP031188">
    <property type="protein sequence ID" value="AXG73025.1"/>
    <property type="molecule type" value="Genomic_DNA"/>
</dbReference>
<sequence>MKDIETRADIELFMREFYNRLLTDSAISYMFTDVAKINLEEHLPHLTDFWEQTLFHKGIYRKNVLQIHHELNDKETITDLHFEIWLSHFNNTADTLFSGTNAEKIKTRALSIASVMKIKIFN</sequence>
<dbReference type="GO" id="GO:0020037">
    <property type="term" value="F:heme binding"/>
    <property type="evidence" value="ECO:0007669"/>
    <property type="project" value="InterPro"/>
</dbReference>
<keyword evidence="2" id="KW-1185">Reference proteome</keyword>
<dbReference type="SUPFAM" id="SSF46458">
    <property type="entry name" value="Globin-like"/>
    <property type="match status" value="1"/>
</dbReference>
<evidence type="ECO:0000313" key="2">
    <source>
        <dbReference type="Proteomes" id="UP000253951"/>
    </source>
</evidence>
<evidence type="ECO:0000313" key="1">
    <source>
        <dbReference type="EMBL" id="AXG73025.1"/>
    </source>
</evidence>
<dbReference type="CDD" id="cd08916">
    <property type="entry name" value="TrHb3_P"/>
    <property type="match status" value="1"/>
</dbReference>
<accession>A0A345H8W5</accession>
<organism evidence="1 2">
    <name type="scientific">Flavobacterium arcticum</name>
    <dbReference type="NCBI Taxonomy" id="1784713"/>
    <lineage>
        <taxon>Bacteria</taxon>
        <taxon>Pseudomonadati</taxon>
        <taxon>Bacteroidota</taxon>
        <taxon>Flavobacteriia</taxon>
        <taxon>Flavobacteriales</taxon>
        <taxon>Flavobacteriaceae</taxon>
        <taxon>Flavobacterium</taxon>
    </lineage>
</organism>
<dbReference type="KEGG" id="fat:DVK85_01750"/>
<name>A0A345H8W5_9FLAO</name>
<dbReference type="GO" id="GO:0019825">
    <property type="term" value="F:oxygen binding"/>
    <property type="evidence" value="ECO:0007669"/>
    <property type="project" value="InterPro"/>
</dbReference>
<dbReference type="Gene3D" id="1.10.490.10">
    <property type="entry name" value="Globins"/>
    <property type="match status" value="1"/>
</dbReference>
<gene>
    <name evidence="1" type="ORF">DVK85_01750</name>
</gene>
<proteinExistence type="predicted"/>
<dbReference type="Proteomes" id="UP000253951">
    <property type="component" value="Chromosome"/>
</dbReference>